<comment type="similarity">
    <text evidence="1">Belongs to the asaB hydroxylase/desaturase family.</text>
</comment>
<organism evidence="2 3">
    <name type="scientific">Colletotrichum nymphaeae SA-01</name>
    <dbReference type="NCBI Taxonomy" id="1460502"/>
    <lineage>
        <taxon>Eukaryota</taxon>
        <taxon>Fungi</taxon>
        <taxon>Dikarya</taxon>
        <taxon>Ascomycota</taxon>
        <taxon>Pezizomycotina</taxon>
        <taxon>Sordariomycetes</taxon>
        <taxon>Hypocreomycetidae</taxon>
        <taxon>Glomerellales</taxon>
        <taxon>Glomerellaceae</taxon>
        <taxon>Colletotrichum</taxon>
        <taxon>Colletotrichum acutatum species complex</taxon>
    </lineage>
</organism>
<dbReference type="Proteomes" id="UP000070054">
    <property type="component" value="Unassembled WGS sequence"/>
</dbReference>
<keyword evidence="2" id="KW-0808">Transferase</keyword>
<name>A0A135UKZ6_9PEZI</name>
<keyword evidence="2" id="KW-0489">Methyltransferase</keyword>
<evidence type="ECO:0000256" key="1">
    <source>
        <dbReference type="ARBA" id="ARBA00023604"/>
    </source>
</evidence>
<protein>
    <submittedName>
        <fullName evidence="2">Methyltransferase</fullName>
    </submittedName>
</protein>
<evidence type="ECO:0000313" key="3">
    <source>
        <dbReference type="Proteomes" id="UP000070054"/>
    </source>
</evidence>
<comment type="caution">
    <text evidence="2">The sequence shown here is derived from an EMBL/GenBank/DDBJ whole genome shotgun (WGS) entry which is preliminary data.</text>
</comment>
<accession>A0A135UKZ6</accession>
<dbReference type="AlphaFoldDB" id="A0A135UKZ6"/>
<sequence length="296" mass="33666">MTTAILRHIDRESYDPHATEPFQKPWNKVDRPGKSYCLIDCERAIRNLRGQESEFSVDISGFAVYKAPTTVTSFEDDEQIRGQYYDEVKQVLHQQLSNIKEIVIFDHTIRRKDKSSPRQPVQLVHIDQTPSAAEARVRRHLGKDKAETFLNRRYQIVNVWRPIQYPAFDSPLAVIDWRSMDSDDLVKVDLLYPKNSDGMPDILSDPGAASSTDGYEVKGEQYAIAPKPAHAIYYLKDMTPDEVMLIKCFDSASQLMTDGKTQIAHGSGHTAFIDPQTAADAPARQSIEVRCLVFYE</sequence>
<dbReference type="NCBIfam" id="NF041278">
    <property type="entry name" value="CmcJ_NvfI_EfuI"/>
    <property type="match status" value="1"/>
</dbReference>
<proteinExistence type="inferred from homology"/>
<dbReference type="PANTHER" id="PTHR34598">
    <property type="entry name" value="BLL6449 PROTEIN"/>
    <property type="match status" value="1"/>
</dbReference>
<evidence type="ECO:0000313" key="2">
    <source>
        <dbReference type="EMBL" id="KXH61079.1"/>
    </source>
</evidence>
<dbReference type="PANTHER" id="PTHR34598:SF4">
    <property type="entry name" value="7ALPHA-CEPHEM-METHOXYLASE P8 CHAIN RELATED PROTEIN"/>
    <property type="match status" value="1"/>
</dbReference>
<gene>
    <name evidence="2" type="ORF">CNYM01_10483</name>
</gene>
<reference evidence="2 3" key="1">
    <citation type="submission" date="2014-02" db="EMBL/GenBank/DDBJ databases">
        <title>The genome sequence of Colletotrichum nymphaeae SA-01.</title>
        <authorList>
            <person name="Baroncelli R."/>
            <person name="Thon M.R."/>
        </authorList>
    </citation>
    <scope>NUCLEOTIDE SEQUENCE [LARGE SCALE GENOMIC DNA]</scope>
    <source>
        <strain evidence="2 3">SA-01</strain>
    </source>
</reference>
<dbReference type="GO" id="GO:0016491">
    <property type="term" value="F:oxidoreductase activity"/>
    <property type="evidence" value="ECO:0007669"/>
    <property type="project" value="InterPro"/>
</dbReference>
<dbReference type="InterPro" id="IPR044053">
    <property type="entry name" value="AsaB-like"/>
</dbReference>
<dbReference type="GO" id="GO:0032259">
    <property type="term" value="P:methylation"/>
    <property type="evidence" value="ECO:0007669"/>
    <property type="project" value="UniProtKB-KW"/>
</dbReference>
<dbReference type="EMBL" id="JEMN01000446">
    <property type="protein sequence ID" value="KXH61079.1"/>
    <property type="molecule type" value="Genomic_DNA"/>
</dbReference>
<dbReference type="GO" id="GO:0008168">
    <property type="term" value="F:methyltransferase activity"/>
    <property type="evidence" value="ECO:0007669"/>
    <property type="project" value="UniProtKB-KW"/>
</dbReference>
<keyword evidence="3" id="KW-1185">Reference proteome</keyword>